<evidence type="ECO:0000256" key="5">
    <source>
        <dbReference type="ARBA" id="ARBA00022927"/>
    </source>
</evidence>
<evidence type="ECO:0000256" key="2">
    <source>
        <dbReference type="ARBA" id="ARBA00022448"/>
    </source>
</evidence>
<dbReference type="GO" id="GO:0009306">
    <property type="term" value="P:protein secretion"/>
    <property type="evidence" value="ECO:0007669"/>
    <property type="project" value="UniProtKB-UniRule"/>
</dbReference>
<evidence type="ECO:0000313" key="12">
    <source>
        <dbReference type="Proteomes" id="UP000322084"/>
    </source>
</evidence>
<evidence type="ECO:0000313" key="10">
    <source>
        <dbReference type="EMBL" id="GEQ99344.1"/>
    </source>
</evidence>
<reference evidence="12 13" key="1">
    <citation type="submission" date="2019-09" db="EMBL/GenBank/DDBJ databases">
        <title>NBRP : Genome information of microbial organism related human and environment.</title>
        <authorList>
            <person name="Hattori M."/>
            <person name="Oshima K."/>
            <person name="Inaba H."/>
            <person name="Suda W."/>
            <person name="Sakamoto M."/>
            <person name="Iino T."/>
            <person name="Kitahara M."/>
            <person name="Oshida Y."/>
            <person name="Iida T."/>
            <person name="Kudo T."/>
            <person name="Itoh T."/>
            <person name="Ohkuma M."/>
        </authorList>
    </citation>
    <scope>NUCLEOTIDE SEQUENCE [LARGE SCALE GENOMIC DNA]</scope>
    <source>
        <strain evidence="10 12">Hi-2</strain>
        <strain evidence="11 13">Mie-1</strain>
    </source>
</reference>
<sequence length="65" mass="7123">MAKTSPAQFVRQVRQELDKVTWPSRRETSITTVMVGIMVALTSVFFVIVDIGLSWGVKTILGLGG</sequence>
<dbReference type="InterPro" id="IPR001901">
    <property type="entry name" value="Translocase_SecE/Sec61-g"/>
</dbReference>
<dbReference type="GO" id="GO:0008320">
    <property type="term" value="F:protein transmembrane transporter activity"/>
    <property type="evidence" value="ECO:0007669"/>
    <property type="project" value="UniProtKB-UniRule"/>
</dbReference>
<keyword evidence="4 9" id="KW-0812">Transmembrane</keyword>
<dbReference type="EMBL" id="BKCM01000022">
    <property type="protein sequence ID" value="GER02240.1"/>
    <property type="molecule type" value="Genomic_DNA"/>
</dbReference>
<dbReference type="HAMAP" id="MF_00422">
    <property type="entry name" value="SecE"/>
    <property type="match status" value="1"/>
</dbReference>
<comment type="function">
    <text evidence="9">Essential subunit of the Sec protein translocation channel SecYEG. Clamps together the 2 halves of SecY. May contact the channel plug during translocation.</text>
</comment>
<proteinExistence type="inferred from homology"/>
<organism evidence="11 13">
    <name type="scientific">Iodidimonas gelatinilytica</name>
    <dbReference type="NCBI Taxonomy" id="1236966"/>
    <lineage>
        <taxon>Bacteria</taxon>
        <taxon>Pseudomonadati</taxon>
        <taxon>Pseudomonadota</taxon>
        <taxon>Alphaproteobacteria</taxon>
        <taxon>Iodidimonadales</taxon>
        <taxon>Iodidimonadaceae</taxon>
        <taxon>Iodidimonas</taxon>
    </lineage>
</organism>
<keyword evidence="8 9" id="KW-0472">Membrane</keyword>
<dbReference type="InterPro" id="IPR005807">
    <property type="entry name" value="SecE_bac"/>
</dbReference>
<accession>A0A5A7N4E5</accession>
<keyword evidence="13" id="KW-1185">Reference proteome</keyword>
<dbReference type="PANTHER" id="PTHR33910:SF1">
    <property type="entry name" value="PROTEIN TRANSLOCASE SUBUNIT SECE"/>
    <property type="match status" value="1"/>
</dbReference>
<dbReference type="Proteomes" id="UP000325187">
    <property type="component" value="Unassembled WGS sequence"/>
</dbReference>
<name>A0A5A7N4E5_9PROT</name>
<dbReference type="GO" id="GO:0043952">
    <property type="term" value="P:protein transport by the Sec complex"/>
    <property type="evidence" value="ECO:0007669"/>
    <property type="project" value="UniProtKB-UniRule"/>
</dbReference>
<keyword evidence="3 9" id="KW-1003">Cell membrane</keyword>
<evidence type="ECO:0000256" key="3">
    <source>
        <dbReference type="ARBA" id="ARBA00022475"/>
    </source>
</evidence>
<comment type="similarity">
    <text evidence="9">Belongs to the SecE/SEC61-gamma family.</text>
</comment>
<dbReference type="GO" id="GO:0065002">
    <property type="term" value="P:intracellular protein transmembrane transport"/>
    <property type="evidence" value="ECO:0007669"/>
    <property type="project" value="UniProtKB-UniRule"/>
</dbReference>
<evidence type="ECO:0000313" key="13">
    <source>
        <dbReference type="Proteomes" id="UP000325187"/>
    </source>
</evidence>
<evidence type="ECO:0000256" key="1">
    <source>
        <dbReference type="ARBA" id="ARBA00004370"/>
    </source>
</evidence>
<evidence type="ECO:0000256" key="9">
    <source>
        <dbReference type="HAMAP-Rule" id="MF_00422"/>
    </source>
</evidence>
<dbReference type="Proteomes" id="UP000322084">
    <property type="component" value="Unassembled WGS sequence"/>
</dbReference>
<dbReference type="Pfam" id="PF00584">
    <property type="entry name" value="SecE"/>
    <property type="match status" value="1"/>
</dbReference>
<dbReference type="EMBL" id="BKCL01000019">
    <property type="protein sequence ID" value="GEQ99344.1"/>
    <property type="molecule type" value="Genomic_DNA"/>
</dbReference>
<evidence type="ECO:0000256" key="8">
    <source>
        <dbReference type="ARBA" id="ARBA00023136"/>
    </source>
</evidence>
<dbReference type="Gene3D" id="1.20.5.1030">
    <property type="entry name" value="Preprotein translocase secy subunit"/>
    <property type="match status" value="1"/>
</dbReference>
<dbReference type="NCBIfam" id="TIGR00964">
    <property type="entry name" value="secE_bact"/>
    <property type="match status" value="1"/>
</dbReference>
<comment type="caution">
    <text evidence="11">The sequence shown here is derived from an EMBL/GenBank/DDBJ whole genome shotgun (WGS) entry which is preliminary data.</text>
</comment>
<dbReference type="InterPro" id="IPR038379">
    <property type="entry name" value="SecE_sf"/>
</dbReference>
<evidence type="ECO:0000256" key="6">
    <source>
        <dbReference type="ARBA" id="ARBA00022989"/>
    </source>
</evidence>
<dbReference type="GO" id="GO:0005886">
    <property type="term" value="C:plasma membrane"/>
    <property type="evidence" value="ECO:0007669"/>
    <property type="project" value="UniProtKB-SubCell"/>
</dbReference>
<comment type="subcellular location">
    <subcellularLocation>
        <location evidence="9">Cell membrane</location>
        <topology evidence="9">Single-pass membrane protein</topology>
    </subcellularLocation>
    <subcellularLocation>
        <location evidence="1">Membrane</location>
    </subcellularLocation>
</comment>
<keyword evidence="5 9" id="KW-0653">Protein transport</keyword>
<dbReference type="RefSeq" id="WP_150001456.1">
    <property type="nucleotide sequence ID" value="NZ_BKCL01000019.1"/>
</dbReference>
<gene>
    <name evidence="9 11" type="primary">secE</name>
    <name evidence="10" type="ORF">JCM17844_29810</name>
    <name evidence="11" type="ORF">JCM17845_28630</name>
</gene>
<protein>
    <recommendedName>
        <fullName evidence="9">Protein translocase subunit SecE</fullName>
    </recommendedName>
</protein>
<dbReference type="AlphaFoldDB" id="A0A5A7N4E5"/>
<evidence type="ECO:0000256" key="7">
    <source>
        <dbReference type="ARBA" id="ARBA00023010"/>
    </source>
</evidence>
<evidence type="ECO:0000313" key="11">
    <source>
        <dbReference type="EMBL" id="GER02240.1"/>
    </source>
</evidence>
<keyword evidence="7 9" id="KW-0811">Translocation</keyword>
<evidence type="ECO:0000256" key="4">
    <source>
        <dbReference type="ARBA" id="ARBA00022692"/>
    </source>
</evidence>
<accession>A0A5A7MUU0</accession>
<keyword evidence="6 9" id="KW-1133">Transmembrane helix</keyword>
<keyword evidence="2 9" id="KW-0813">Transport</keyword>
<dbReference type="PROSITE" id="PS01067">
    <property type="entry name" value="SECE_SEC61G"/>
    <property type="match status" value="1"/>
</dbReference>
<feature type="transmembrane region" description="Helical" evidence="9">
    <location>
        <begin position="33"/>
        <end position="57"/>
    </location>
</feature>
<dbReference type="PANTHER" id="PTHR33910">
    <property type="entry name" value="PROTEIN TRANSLOCASE SUBUNIT SECE"/>
    <property type="match status" value="1"/>
</dbReference>
<dbReference type="GO" id="GO:0006605">
    <property type="term" value="P:protein targeting"/>
    <property type="evidence" value="ECO:0007669"/>
    <property type="project" value="UniProtKB-UniRule"/>
</dbReference>
<comment type="subunit">
    <text evidence="9">Component of the Sec protein translocase complex. Heterotrimer consisting of SecY, SecE and SecG subunits. The heterotrimers can form oligomers, although 1 heterotrimer is thought to be able to translocate proteins. Interacts with the ribosome. Interacts with SecDF, and other proteins may be involved. Interacts with SecA.</text>
</comment>